<accession>A0AAD9N0Y3</accession>
<feature type="transmembrane region" description="Helical" evidence="1">
    <location>
        <begin position="68"/>
        <end position="88"/>
    </location>
</feature>
<gene>
    <name evidence="2" type="ORF">LSH36_307g02039</name>
</gene>
<comment type="caution">
    <text evidence="2">The sequence shown here is derived from an EMBL/GenBank/DDBJ whole genome shotgun (WGS) entry which is preliminary data.</text>
</comment>
<dbReference type="Gene3D" id="1.10.3350.20">
    <property type="entry name" value="Tmem141 protein family"/>
    <property type="match status" value="1"/>
</dbReference>
<evidence type="ECO:0000313" key="3">
    <source>
        <dbReference type="Proteomes" id="UP001208570"/>
    </source>
</evidence>
<name>A0AAD9N0Y3_9ANNE</name>
<dbReference type="AlphaFoldDB" id="A0AAD9N0Y3"/>
<keyword evidence="1" id="KW-1133">Transmembrane helix</keyword>
<sequence length="116" mass="13345">MAPLALEQIAEEISEQKRRGYRHRRVAFEECRSKGVLTSIATGFIGFSSGFAIQVAGRNIWPGFIQRFHLIPILASAFVPVWTFIHLLKECENQYKMKLRYTKHSEDDSMDDIVLS</sequence>
<feature type="transmembrane region" description="Helical" evidence="1">
    <location>
        <begin position="35"/>
        <end position="56"/>
    </location>
</feature>
<evidence type="ECO:0008006" key="4">
    <source>
        <dbReference type="Google" id="ProtNLM"/>
    </source>
</evidence>
<dbReference type="EMBL" id="JAODUP010000307">
    <property type="protein sequence ID" value="KAK2153097.1"/>
    <property type="molecule type" value="Genomic_DNA"/>
</dbReference>
<evidence type="ECO:0000313" key="2">
    <source>
        <dbReference type="EMBL" id="KAK2153097.1"/>
    </source>
</evidence>
<keyword evidence="1" id="KW-0472">Membrane</keyword>
<proteinExistence type="predicted"/>
<keyword evidence="3" id="KW-1185">Reference proteome</keyword>
<evidence type="ECO:0000256" key="1">
    <source>
        <dbReference type="SAM" id="Phobius"/>
    </source>
</evidence>
<dbReference type="Proteomes" id="UP001208570">
    <property type="component" value="Unassembled WGS sequence"/>
</dbReference>
<reference evidence="2" key="1">
    <citation type="journal article" date="2023" name="Mol. Biol. Evol.">
        <title>Third-Generation Sequencing Reveals the Adaptive Role of the Epigenome in Three Deep-Sea Polychaetes.</title>
        <authorList>
            <person name="Perez M."/>
            <person name="Aroh O."/>
            <person name="Sun Y."/>
            <person name="Lan Y."/>
            <person name="Juniper S.K."/>
            <person name="Young C.R."/>
            <person name="Angers B."/>
            <person name="Qian P.Y."/>
        </authorList>
    </citation>
    <scope>NUCLEOTIDE SEQUENCE</scope>
    <source>
        <strain evidence="2">P08H-3</strain>
    </source>
</reference>
<dbReference type="InterPro" id="IPR038259">
    <property type="entry name" value="Tmem141_sf"/>
</dbReference>
<keyword evidence="1" id="KW-0812">Transmembrane</keyword>
<organism evidence="2 3">
    <name type="scientific">Paralvinella palmiformis</name>
    <dbReference type="NCBI Taxonomy" id="53620"/>
    <lineage>
        <taxon>Eukaryota</taxon>
        <taxon>Metazoa</taxon>
        <taxon>Spiralia</taxon>
        <taxon>Lophotrochozoa</taxon>
        <taxon>Annelida</taxon>
        <taxon>Polychaeta</taxon>
        <taxon>Sedentaria</taxon>
        <taxon>Canalipalpata</taxon>
        <taxon>Terebellida</taxon>
        <taxon>Terebelliformia</taxon>
        <taxon>Alvinellidae</taxon>
        <taxon>Paralvinella</taxon>
    </lineage>
</organism>
<protein>
    <recommendedName>
        <fullName evidence="4">Transmembrane protein</fullName>
    </recommendedName>
</protein>